<dbReference type="FunFam" id="1.10.287.130:FF:000001">
    <property type="entry name" value="Two-component sensor histidine kinase"/>
    <property type="match status" value="1"/>
</dbReference>
<dbReference type="GO" id="GO:0000156">
    <property type="term" value="F:phosphorelay response regulator activity"/>
    <property type="evidence" value="ECO:0007669"/>
    <property type="project" value="TreeGrafter"/>
</dbReference>
<dbReference type="InterPro" id="IPR004358">
    <property type="entry name" value="Sig_transdc_His_kin-like_C"/>
</dbReference>
<dbReference type="Pfam" id="PF17202">
    <property type="entry name" value="sCache_3_3"/>
    <property type="match status" value="1"/>
</dbReference>
<dbReference type="GO" id="GO:0005524">
    <property type="term" value="F:ATP binding"/>
    <property type="evidence" value="ECO:0007669"/>
    <property type="project" value="UniProtKB-KW"/>
</dbReference>
<evidence type="ECO:0000256" key="9">
    <source>
        <dbReference type="ARBA" id="ARBA00022777"/>
    </source>
</evidence>
<evidence type="ECO:0000259" key="16">
    <source>
        <dbReference type="PROSITE" id="PS50112"/>
    </source>
</evidence>
<dbReference type="CDD" id="cd00130">
    <property type="entry name" value="PAS"/>
    <property type="match status" value="1"/>
</dbReference>
<keyword evidence="19" id="KW-1185">Reference proteome</keyword>
<keyword evidence="4" id="KW-1003">Cell membrane</keyword>
<proteinExistence type="predicted"/>
<keyword evidence="12" id="KW-0902">Two-component regulatory system</keyword>
<dbReference type="EMBL" id="AP023213">
    <property type="protein sequence ID" value="BCG45258.1"/>
    <property type="molecule type" value="Genomic_DNA"/>
</dbReference>
<accession>A0A6S6LVF9</accession>
<evidence type="ECO:0000256" key="7">
    <source>
        <dbReference type="ARBA" id="ARBA00022692"/>
    </source>
</evidence>
<dbReference type="AlphaFoldDB" id="A0A6S6LVF9"/>
<evidence type="ECO:0000256" key="14">
    <source>
        <dbReference type="SAM" id="Coils"/>
    </source>
</evidence>
<evidence type="ECO:0000259" key="17">
    <source>
        <dbReference type="PROSITE" id="PS50885"/>
    </source>
</evidence>
<dbReference type="Pfam" id="PF02518">
    <property type="entry name" value="HATPase_c"/>
    <property type="match status" value="1"/>
</dbReference>
<evidence type="ECO:0000313" key="19">
    <source>
        <dbReference type="Proteomes" id="UP000515472"/>
    </source>
</evidence>
<keyword evidence="9 18" id="KW-0418">Kinase</keyword>
<keyword evidence="5" id="KW-0597">Phosphoprotein</keyword>
<feature type="coiled-coil region" evidence="14">
    <location>
        <begin position="377"/>
        <end position="404"/>
    </location>
</feature>
<dbReference type="GO" id="GO:0007234">
    <property type="term" value="P:osmosensory signaling via phosphorelay pathway"/>
    <property type="evidence" value="ECO:0007669"/>
    <property type="project" value="TreeGrafter"/>
</dbReference>
<keyword evidence="6" id="KW-0808">Transferase</keyword>
<dbReference type="FunFam" id="3.30.565.10:FF:000006">
    <property type="entry name" value="Sensor histidine kinase WalK"/>
    <property type="match status" value="1"/>
</dbReference>
<dbReference type="SMART" id="SM00388">
    <property type="entry name" value="HisKA"/>
    <property type="match status" value="1"/>
</dbReference>
<dbReference type="GO" id="GO:0000155">
    <property type="term" value="F:phosphorelay sensor kinase activity"/>
    <property type="evidence" value="ECO:0007669"/>
    <property type="project" value="InterPro"/>
</dbReference>
<dbReference type="InterPro" id="IPR003660">
    <property type="entry name" value="HAMP_dom"/>
</dbReference>
<dbReference type="PROSITE" id="PS50885">
    <property type="entry name" value="HAMP"/>
    <property type="match status" value="1"/>
</dbReference>
<dbReference type="Pfam" id="PF00672">
    <property type="entry name" value="HAMP"/>
    <property type="match status" value="1"/>
</dbReference>
<evidence type="ECO:0000256" key="8">
    <source>
        <dbReference type="ARBA" id="ARBA00022741"/>
    </source>
</evidence>
<dbReference type="GO" id="GO:0030295">
    <property type="term" value="F:protein kinase activator activity"/>
    <property type="evidence" value="ECO:0007669"/>
    <property type="project" value="TreeGrafter"/>
</dbReference>
<keyword evidence="8" id="KW-0547">Nucleotide-binding</keyword>
<dbReference type="SUPFAM" id="SSF103190">
    <property type="entry name" value="Sensory domain-like"/>
    <property type="match status" value="1"/>
</dbReference>
<evidence type="ECO:0000256" key="3">
    <source>
        <dbReference type="ARBA" id="ARBA00012438"/>
    </source>
</evidence>
<dbReference type="Pfam" id="PF00989">
    <property type="entry name" value="PAS"/>
    <property type="match status" value="1"/>
</dbReference>
<dbReference type="GO" id="GO:0005886">
    <property type="term" value="C:plasma membrane"/>
    <property type="evidence" value="ECO:0007669"/>
    <property type="project" value="UniProtKB-SubCell"/>
</dbReference>
<dbReference type="SUPFAM" id="SSF47384">
    <property type="entry name" value="Homodimeric domain of signal transducing histidine kinase"/>
    <property type="match status" value="1"/>
</dbReference>
<sequence>MQLRFGIRTKLLLSILAILLVSYSTLLYSTMKTLNASLRTELDRNLATNLKFARSQYLGQAQIAKFSVMHSVVSQTVQQRLAERDGAWLTQRLKSWHTVLPFMDLLVVVDPQEKVLAALQGTVENAAIDAPAVVKQAIASKRAVISTEIFSGEFMCRAGVEGYCDRPESEALVATVAVPVIGSDGGVLGCVLTGDILNHHPTLPSQLQEVSGNAVEVTLTQRGLRVASSLPERARESYTLSPKVLDVLERGEVYRGRTDIGSKSYETIIDPLLNSRGEFVGSLSVAISTETVINSRRENLQNILASAFLGIICSFGLAFFASRHLTGPLRQLAASARRIEEGDLDQRVVGHQRDEVGMLASSFNNMAESLKERDGIINRKTSDLQELNEQLERMVEQRTSALSVEMGRLEAVLTSLAEGVVVTDRDNRVVLFNPAAQQLFELVPHRVIGQSIERLCEMTGFCNVLDPVSEKKPWEAQRGGKKEITVKGKRLHVNTATLGDETGEFAGMVMSIRDVTKEEQVDRMKTEFISTVSHELKTPLTSIKGSLQLLLTRSKWLTDTERQLLTVCFRNTQRLIRLISEILDISGIESGGMIFNFKPVCIGELAVYAVEEIKSYAMGRDITIVNTVGEHLPMVFGDSDRLIQVMTNLLSNAVKFSPEGKVVMVTAEQEGNYVVISVADRGRVIQWSDRDKLFKKFQQIECSERGKIGGTGLGLAICKEIVERHHGRIFYTAAKEYGNTFSFTVPIIGETDAKG</sequence>
<dbReference type="PANTHER" id="PTHR42878">
    <property type="entry name" value="TWO-COMPONENT HISTIDINE KINASE"/>
    <property type="match status" value="1"/>
</dbReference>
<dbReference type="SUPFAM" id="SSF55874">
    <property type="entry name" value="ATPase domain of HSP90 chaperone/DNA topoisomerase II/histidine kinase"/>
    <property type="match status" value="1"/>
</dbReference>
<dbReference type="SUPFAM" id="SSF55785">
    <property type="entry name" value="PYP-like sensor domain (PAS domain)"/>
    <property type="match status" value="1"/>
</dbReference>
<dbReference type="InterPro" id="IPR036097">
    <property type="entry name" value="HisK_dim/P_sf"/>
</dbReference>
<evidence type="ECO:0000256" key="12">
    <source>
        <dbReference type="ARBA" id="ARBA00023012"/>
    </source>
</evidence>
<evidence type="ECO:0000256" key="2">
    <source>
        <dbReference type="ARBA" id="ARBA00004651"/>
    </source>
</evidence>
<dbReference type="InterPro" id="IPR003661">
    <property type="entry name" value="HisK_dim/P_dom"/>
</dbReference>
<evidence type="ECO:0000256" key="1">
    <source>
        <dbReference type="ARBA" id="ARBA00000085"/>
    </source>
</evidence>
<dbReference type="CDD" id="cd06225">
    <property type="entry name" value="HAMP"/>
    <property type="match status" value="1"/>
</dbReference>
<comment type="subcellular location">
    <subcellularLocation>
        <location evidence="2">Cell membrane</location>
        <topology evidence="2">Multi-pass membrane protein</topology>
    </subcellularLocation>
</comment>
<dbReference type="InterPro" id="IPR013767">
    <property type="entry name" value="PAS_fold"/>
</dbReference>
<dbReference type="Gene3D" id="3.30.450.20">
    <property type="entry name" value="PAS domain"/>
    <property type="match status" value="1"/>
</dbReference>
<dbReference type="PANTHER" id="PTHR42878:SF7">
    <property type="entry name" value="SENSOR HISTIDINE KINASE GLRK"/>
    <property type="match status" value="1"/>
</dbReference>
<dbReference type="CDD" id="cd18773">
    <property type="entry name" value="PDC1_HK_sensor"/>
    <property type="match status" value="1"/>
</dbReference>
<dbReference type="NCBIfam" id="TIGR00229">
    <property type="entry name" value="sensory_box"/>
    <property type="match status" value="1"/>
</dbReference>
<keyword evidence="11" id="KW-1133">Transmembrane helix</keyword>
<feature type="domain" description="PAS" evidence="16">
    <location>
        <begin position="405"/>
        <end position="451"/>
    </location>
</feature>
<evidence type="ECO:0000256" key="10">
    <source>
        <dbReference type="ARBA" id="ARBA00022840"/>
    </source>
</evidence>
<evidence type="ECO:0000313" key="18">
    <source>
        <dbReference type="EMBL" id="BCG45258.1"/>
    </source>
</evidence>
<dbReference type="InterPro" id="IPR035965">
    <property type="entry name" value="PAS-like_dom_sf"/>
</dbReference>
<evidence type="ECO:0000256" key="11">
    <source>
        <dbReference type="ARBA" id="ARBA00022989"/>
    </source>
</evidence>
<dbReference type="InterPro" id="IPR005467">
    <property type="entry name" value="His_kinase_dom"/>
</dbReference>
<dbReference type="RefSeq" id="WP_185243706.1">
    <property type="nucleotide sequence ID" value="NZ_AP023213.1"/>
</dbReference>
<dbReference type="SUPFAM" id="SSF158472">
    <property type="entry name" value="HAMP domain-like"/>
    <property type="match status" value="1"/>
</dbReference>
<dbReference type="InterPro" id="IPR036890">
    <property type="entry name" value="HATPase_C_sf"/>
</dbReference>
<keyword evidence="13" id="KW-0472">Membrane</keyword>
<name>A0A6S6LVF9_9BACT</name>
<dbReference type="PROSITE" id="PS50112">
    <property type="entry name" value="PAS"/>
    <property type="match status" value="1"/>
</dbReference>
<dbReference type="InterPro" id="IPR000014">
    <property type="entry name" value="PAS"/>
</dbReference>
<dbReference type="Gene3D" id="6.10.340.10">
    <property type="match status" value="1"/>
</dbReference>
<keyword evidence="14" id="KW-0175">Coiled coil</keyword>
<dbReference type="CDD" id="cd00082">
    <property type="entry name" value="HisKA"/>
    <property type="match status" value="1"/>
</dbReference>
<feature type="domain" description="HAMP" evidence="17">
    <location>
        <begin position="323"/>
        <end position="375"/>
    </location>
</feature>
<dbReference type="InterPro" id="IPR033463">
    <property type="entry name" value="sCache_3"/>
</dbReference>
<dbReference type="EC" id="2.7.13.3" evidence="3"/>
<comment type="catalytic activity">
    <reaction evidence="1">
        <text>ATP + protein L-histidine = ADP + protein N-phospho-L-histidine.</text>
        <dbReference type="EC" id="2.7.13.3"/>
    </reaction>
</comment>
<reference evidence="18 19" key="1">
    <citation type="submission" date="2020-06" db="EMBL/GenBank/DDBJ databases">
        <title>Interaction of electrochemicaly active bacteria, Geobacter bremensis R4 on different carbon anode.</title>
        <authorList>
            <person name="Meng L."/>
            <person name="Yoshida N."/>
        </authorList>
    </citation>
    <scope>NUCLEOTIDE SEQUENCE [LARGE SCALE GENOMIC DNA]</scope>
    <source>
        <strain evidence="18 19">R4</strain>
    </source>
</reference>
<evidence type="ECO:0000256" key="4">
    <source>
        <dbReference type="ARBA" id="ARBA00022475"/>
    </source>
</evidence>
<evidence type="ECO:0000256" key="5">
    <source>
        <dbReference type="ARBA" id="ARBA00022553"/>
    </source>
</evidence>
<evidence type="ECO:0000256" key="13">
    <source>
        <dbReference type="ARBA" id="ARBA00023136"/>
    </source>
</evidence>
<feature type="domain" description="Histidine kinase" evidence="15">
    <location>
        <begin position="531"/>
        <end position="749"/>
    </location>
</feature>
<protein>
    <recommendedName>
        <fullName evidence="3">histidine kinase</fullName>
        <ecNumber evidence="3">2.7.13.3</ecNumber>
    </recommendedName>
</protein>
<dbReference type="SMART" id="SM00304">
    <property type="entry name" value="HAMP"/>
    <property type="match status" value="1"/>
</dbReference>
<organism evidence="18 19">
    <name type="scientific">Citrifermentans bremense</name>
    <dbReference type="NCBI Taxonomy" id="60035"/>
    <lineage>
        <taxon>Bacteria</taxon>
        <taxon>Pseudomonadati</taxon>
        <taxon>Thermodesulfobacteriota</taxon>
        <taxon>Desulfuromonadia</taxon>
        <taxon>Geobacterales</taxon>
        <taxon>Geobacteraceae</taxon>
        <taxon>Citrifermentans</taxon>
    </lineage>
</organism>
<dbReference type="Gene3D" id="3.30.565.10">
    <property type="entry name" value="Histidine kinase-like ATPase, C-terminal domain"/>
    <property type="match status" value="1"/>
</dbReference>
<dbReference type="InterPro" id="IPR003594">
    <property type="entry name" value="HATPase_dom"/>
</dbReference>
<keyword evidence="10" id="KW-0067">ATP-binding</keyword>
<dbReference type="SMART" id="SM00387">
    <property type="entry name" value="HATPase_c"/>
    <property type="match status" value="1"/>
</dbReference>
<keyword evidence="7" id="KW-0812">Transmembrane</keyword>
<dbReference type="PRINTS" id="PR00344">
    <property type="entry name" value="BCTRLSENSOR"/>
</dbReference>
<dbReference type="InterPro" id="IPR029151">
    <property type="entry name" value="Sensor-like_sf"/>
</dbReference>
<dbReference type="Proteomes" id="UP000515472">
    <property type="component" value="Chromosome"/>
</dbReference>
<dbReference type="InterPro" id="IPR050351">
    <property type="entry name" value="BphY/WalK/GraS-like"/>
</dbReference>
<dbReference type="GO" id="GO:0006355">
    <property type="term" value="P:regulation of DNA-templated transcription"/>
    <property type="evidence" value="ECO:0007669"/>
    <property type="project" value="InterPro"/>
</dbReference>
<evidence type="ECO:0000256" key="6">
    <source>
        <dbReference type="ARBA" id="ARBA00022679"/>
    </source>
</evidence>
<dbReference type="Gene3D" id="1.10.287.130">
    <property type="match status" value="1"/>
</dbReference>
<dbReference type="PROSITE" id="PS50109">
    <property type="entry name" value="HIS_KIN"/>
    <property type="match status" value="1"/>
</dbReference>
<dbReference type="SMART" id="SM00091">
    <property type="entry name" value="PAS"/>
    <property type="match status" value="1"/>
</dbReference>
<gene>
    <name evidence="18" type="ORF">GEOBRER4_n0008</name>
</gene>
<evidence type="ECO:0000259" key="15">
    <source>
        <dbReference type="PROSITE" id="PS50109"/>
    </source>
</evidence>
<dbReference type="KEGG" id="gbn:GEOBRER4_00080"/>
<dbReference type="Pfam" id="PF00512">
    <property type="entry name" value="HisKA"/>
    <property type="match status" value="1"/>
</dbReference>